<evidence type="ECO:0000313" key="2">
    <source>
        <dbReference type="Proteomes" id="UP000033048"/>
    </source>
</evidence>
<dbReference type="Gene3D" id="3.50.50.60">
    <property type="entry name" value="FAD/NAD(P)-binding domain"/>
    <property type="match status" value="1"/>
</dbReference>
<evidence type="ECO:0000313" key="1">
    <source>
        <dbReference type="EMBL" id="AKB85494.1"/>
    </source>
</evidence>
<sequence length="391" mass="43160">MFEVFQMDADIIVIGASPAGLMAARNASRKGAKVMVVDKKEIIGHPTHPANTFFKGMFDRSNEPVDQSYVIKNMRGAYLIAPSGGRVAIESPAYFLDRLKFDEFYSKQTMDAGAEIRMGVDVTNVFRSKGVMNISTSEGVLTCSLVIVSDGINSKIASLLGLEPMKHPDDIAWAMEAFVEADGIGEPDMFEYYVGNHCPGWKSTYSPCGGNLATLGVYVRRHGKDVSPFFEKWVENFKKIKGIDDLEVLERSVGGDPIVTIPKQMLTDGVMLVGGAAGQSGIGYSMHAGQMCGDVAADAVAKGDVSARFLSEYRKRWNTEYRAEYVLGRIGLETLRKMKDNEIDNLMKTFEGEDFTFLSGTSLHRSMQLGLFMMKKNPKSLLAYRALLRKK</sequence>
<dbReference type="KEGG" id="mmet:MCMEM_1441"/>
<protein>
    <submittedName>
        <fullName evidence="1">Digeranylgeranylglycerophospholipid reductase</fullName>
    </submittedName>
</protein>
<reference evidence="1 2" key="1">
    <citation type="submission" date="2014-07" db="EMBL/GenBank/DDBJ databases">
        <title>Methanogenic archaea and the global carbon cycle.</title>
        <authorList>
            <person name="Henriksen J.R."/>
            <person name="Luke J."/>
            <person name="Reinhart S."/>
            <person name="Benedict M.N."/>
            <person name="Youngblut N.D."/>
            <person name="Metcalf M.E."/>
            <person name="Whitaker R.J."/>
            <person name="Metcalf W.W."/>
        </authorList>
    </citation>
    <scope>NUCLEOTIDE SEQUENCE [LARGE SCALE GENOMIC DNA]</scope>
    <source>
        <strain evidence="1 2">MM1</strain>
    </source>
</reference>
<dbReference type="HOGENOM" id="CLU_024648_0_0_2"/>
<accession>A0A0E3X0A3</accession>
<dbReference type="Gene3D" id="3.30.9.10">
    <property type="entry name" value="D-Amino Acid Oxidase, subunit A, domain 2"/>
    <property type="match status" value="1"/>
</dbReference>
<dbReference type="InterPro" id="IPR050407">
    <property type="entry name" value="Geranylgeranyl_reductase"/>
</dbReference>
<proteinExistence type="predicted"/>
<dbReference type="PANTHER" id="PTHR42685:SF18">
    <property type="entry name" value="DIGERANYLGERANYLGLYCEROPHOSPHOLIPID REDUCTASE"/>
    <property type="match status" value="1"/>
</dbReference>
<dbReference type="SUPFAM" id="SSF51905">
    <property type="entry name" value="FAD/NAD(P)-binding domain"/>
    <property type="match status" value="1"/>
</dbReference>
<dbReference type="STRING" id="1434104.MCMEM_1441"/>
<dbReference type="PANTHER" id="PTHR42685">
    <property type="entry name" value="GERANYLGERANYL DIPHOSPHATE REDUCTASE"/>
    <property type="match status" value="1"/>
</dbReference>
<dbReference type="InterPro" id="IPR036188">
    <property type="entry name" value="FAD/NAD-bd_sf"/>
</dbReference>
<dbReference type="EMBL" id="CP009518">
    <property type="protein sequence ID" value="AKB85494.1"/>
    <property type="molecule type" value="Genomic_DNA"/>
</dbReference>
<dbReference type="AlphaFoldDB" id="A0A0E3X0A3"/>
<organism evidence="1 2">
    <name type="scientific">Methanococcoides methylutens MM1</name>
    <dbReference type="NCBI Taxonomy" id="1434104"/>
    <lineage>
        <taxon>Archaea</taxon>
        <taxon>Methanobacteriati</taxon>
        <taxon>Methanobacteriota</taxon>
        <taxon>Stenosarchaea group</taxon>
        <taxon>Methanomicrobia</taxon>
        <taxon>Methanosarcinales</taxon>
        <taxon>Methanosarcinaceae</taxon>
        <taxon>Methanococcoides</taxon>
    </lineage>
</organism>
<name>A0A0E3X0A3_METMT</name>
<dbReference type="Proteomes" id="UP000033048">
    <property type="component" value="Chromosome"/>
</dbReference>
<dbReference type="Pfam" id="PF12831">
    <property type="entry name" value="FAD_oxidored"/>
    <property type="match status" value="1"/>
</dbReference>
<dbReference type="PRINTS" id="PR00420">
    <property type="entry name" value="RNGMNOXGNASE"/>
</dbReference>
<gene>
    <name evidence="1" type="ORF">MCMEM_1441</name>
</gene>
<keyword evidence="2" id="KW-1185">Reference proteome</keyword>